<dbReference type="PROSITE" id="PS51257">
    <property type="entry name" value="PROKAR_LIPOPROTEIN"/>
    <property type="match status" value="1"/>
</dbReference>
<dbReference type="Proteomes" id="UP000198736">
    <property type="component" value="Unassembled WGS sequence"/>
</dbReference>
<proteinExistence type="predicted"/>
<evidence type="ECO:0000313" key="2">
    <source>
        <dbReference type="Proteomes" id="UP000198736"/>
    </source>
</evidence>
<sequence>MRGAEYRQHVGVGLVALLVAGTFGGCAATGRHSLQDERSVIPLMGARGTHCCAMEKGIPRQAALARTAVRFVGQSRIQVGGRNFTPDCSGFVRGVYASQRVDLYGGLGELDGGNGVGRIFTHVVEHGRIHYGPTVHPGDLVFFHNTWDFNRDGLPNDPLTHVGVVEKVDLDGTVVFVSSVSAGIERYRMNLKHPDTHKASDGRVLNDFLRRRHAGDAPGTYYLAGRLFAAFGTLAH</sequence>
<name>A0A0S4L1D7_9BACT</name>
<dbReference type="AlphaFoldDB" id="A0A0S4L1D7"/>
<gene>
    <name evidence="1" type="ORF">COMA2_10031</name>
</gene>
<organism evidence="1 2">
    <name type="scientific">Candidatus Nitrospira nitrificans</name>
    <dbReference type="NCBI Taxonomy" id="1742973"/>
    <lineage>
        <taxon>Bacteria</taxon>
        <taxon>Pseudomonadati</taxon>
        <taxon>Nitrospirota</taxon>
        <taxon>Nitrospiria</taxon>
        <taxon>Nitrospirales</taxon>
        <taxon>Nitrospiraceae</taxon>
        <taxon>Nitrospira</taxon>
    </lineage>
</organism>
<reference evidence="2" key="1">
    <citation type="submission" date="2015-10" db="EMBL/GenBank/DDBJ databases">
        <authorList>
            <person name="Luecker S."/>
            <person name="Luecker S."/>
        </authorList>
    </citation>
    <scope>NUCLEOTIDE SEQUENCE [LARGE SCALE GENOMIC DNA]</scope>
</reference>
<dbReference type="InterPro" id="IPR038765">
    <property type="entry name" value="Papain-like_cys_pep_sf"/>
</dbReference>
<dbReference type="EMBL" id="CZPZ01000001">
    <property type="protein sequence ID" value="CUS31301.1"/>
    <property type="molecule type" value="Genomic_DNA"/>
</dbReference>
<dbReference type="STRING" id="1742973.COMA2_10031"/>
<dbReference type="SUPFAM" id="SSF54001">
    <property type="entry name" value="Cysteine proteinases"/>
    <property type="match status" value="1"/>
</dbReference>
<evidence type="ECO:0000313" key="1">
    <source>
        <dbReference type="EMBL" id="CUS31301.1"/>
    </source>
</evidence>
<keyword evidence="2" id="KW-1185">Reference proteome</keyword>
<accession>A0A0S4L1D7</accession>
<dbReference type="OrthoDB" id="9790543at2"/>
<evidence type="ECO:0008006" key="3">
    <source>
        <dbReference type="Google" id="ProtNLM"/>
    </source>
</evidence>
<dbReference type="RefSeq" id="WP_139076927.1">
    <property type="nucleotide sequence ID" value="NZ_CZPZ01000001.1"/>
</dbReference>
<dbReference type="Gene3D" id="3.90.1720.10">
    <property type="entry name" value="endopeptidase domain like (from Nostoc punctiforme)"/>
    <property type="match status" value="1"/>
</dbReference>
<protein>
    <recommendedName>
        <fullName evidence="3">NlpC/P60 domain-containing protein</fullName>
    </recommendedName>
</protein>